<keyword evidence="11" id="KW-1185">Reference proteome</keyword>
<feature type="compositionally biased region" description="Basic and acidic residues" evidence="6">
    <location>
        <begin position="422"/>
        <end position="433"/>
    </location>
</feature>
<evidence type="ECO:0000256" key="6">
    <source>
        <dbReference type="SAM" id="MobiDB-lite"/>
    </source>
</evidence>
<sequence>MAGKHYITATLLLIFPNFTYATSIQYGKEHGNITLKANVKGGGKVMEILWKRSGNKVVELDQDGTRAYREFKGRVTVDQDTGDLTISNLTKRDNGNYKGEVLIGQQLQHSSHDVEIIEAVMTPEVNCTVNDGTVTLRCIGTQSPLTKYSWEGHNGQSVLLIKESRLDSVYTCIAKNPVSKKSVSFPAQECITAPDVSIGFIVGGVIGSFAVLTIMVFGIWFYCKKYKVVNELQPAITPEHQQNGEDNDNASENIPFIPSPQPEHTTPSAQNDESPVKLISPGVVKKRKQDFENWGLAERRQNDQSRGDLEEGRGEDREGDTLPETKSTKKGPGKEDVGLENRSVKDQENSLTDLPKHTSTTKPLVSPHPPPVSRAGNGQRSSSNEQRAPKAEEGAVPEGAAEERGAEEDPASTMLDPIKSTGVKEEESVREGATEFNGFSV</sequence>
<feature type="domain" description="Ig-like" evidence="9">
    <location>
        <begin position="117"/>
        <end position="184"/>
    </location>
</feature>
<dbReference type="PROSITE" id="PS50835">
    <property type="entry name" value="IG_LIKE"/>
    <property type="match status" value="2"/>
</dbReference>
<feature type="compositionally biased region" description="Basic and acidic residues" evidence="6">
    <location>
        <begin position="332"/>
        <end position="348"/>
    </location>
</feature>
<dbReference type="AlphaFoldDB" id="A0A9D3T2L7"/>
<keyword evidence="7" id="KW-0812">Transmembrane</keyword>
<feature type="region of interest" description="Disordered" evidence="6">
    <location>
        <begin position="238"/>
        <end position="282"/>
    </location>
</feature>
<evidence type="ECO:0000256" key="5">
    <source>
        <dbReference type="ARBA" id="ARBA00023319"/>
    </source>
</evidence>
<dbReference type="GO" id="GO:0016020">
    <property type="term" value="C:membrane"/>
    <property type="evidence" value="ECO:0007669"/>
    <property type="project" value="UniProtKB-SubCell"/>
</dbReference>
<comment type="subcellular location">
    <subcellularLocation>
        <location evidence="1">Membrane</location>
    </subcellularLocation>
</comment>
<keyword evidence="7" id="KW-1133">Transmembrane helix</keyword>
<keyword evidence="3 7" id="KW-0472">Membrane</keyword>
<evidence type="ECO:0000256" key="1">
    <source>
        <dbReference type="ARBA" id="ARBA00004370"/>
    </source>
</evidence>
<evidence type="ECO:0000256" key="4">
    <source>
        <dbReference type="ARBA" id="ARBA00023180"/>
    </source>
</evidence>
<proteinExistence type="predicted"/>
<protein>
    <recommendedName>
        <fullName evidence="9">Ig-like domain-containing protein</fullName>
    </recommendedName>
</protein>
<dbReference type="SUPFAM" id="SSF48726">
    <property type="entry name" value="Immunoglobulin"/>
    <property type="match status" value="2"/>
</dbReference>
<reference evidence="10" key="1">
    <citation type="submission" date="2021-01" db="EMBL/GenBank/DDBJ databases">
        <authorList>
            <person name="Zahm M."/>
            <person name="Roques C."/>
            <person name="Cabau C."/>
            <person name="Klopp C."/>
            <person name="Donnadieu C."/>
            <person name="Jouanno E."/>
            <person name="Lampietro C."/>
            <person name="Louis A."/>
            <person name="Herpin A."/>
            <person name="Echchiki A."/>
            <person name="Berthelot C."/>
            <person name="Parey E."/>
            <person name="Roest-Crollius H."/>
            <person name="Braasch I."/>
            <person name="Postlethwait J."/>
            <person name="Bobe J."/>
            <person name="Montfort J."/>
            <person name="Bouchez O."/>
            <person name="Begum T."/>
            <person name="Mejri S."/>
            <person name="Adams A."/>
            <person name="Chen W.-J."/>
            <person name="Guiguen Y."/>
        </authorList>
    </citation>
    <scope>NUCLEOTIDE SEQUENCE</scope>
    <source>
        <strain evidence="10">YG-15Mar2019-1</strain>
        <tissue evidence="10">Brain</tissue>
    </source>
</reference>
<feature type="region of interest" description="Disordered" evidence="6">
    <location>
        <begin position="294"/>
        <end position="441"/>
    </location>
</feature>
<feature type="domain" description="Ig-like" evidence="9">
    <location>
        <begin position="16"/>
        <end position="97"/>
    </location>
</feature>
<dbReference type="InterPro" id="IPR013783">
    <property type="entry name" value="Ig-like_fold"/>
</dbReference>
<dbReference type="PANTHER" id="PTHR12080">
    <property type="entry name" value="SIGNALING LYMPHOCYTIC ACTIVATION MOLECULE"/>
    <property type="match status" value="1"/>
</dbReference>
<feature type="compositionally biased region" description="Polar residues" evidence="6">
    <location>
        <begin position="349"/>
        <end position="363"/>
    </location>
</feature>
<comment type="caution">
    <text evidence="10">The sequence shown here is derived from an EMBL/GenBank/DDBJ whole genome shotgun (WGS) entry which is preliminary data.</text>
</comment>
<dbReference type="Pfam" id="PF00047">
    <property type="entry name" value="ig"/>
    <property type="match status" value="1"/>
</dbReference>
<dbReference type="InterPro" id="IPR007110">
    <property type="entry name" value="Ig-like_dom"/>
</dbReference>
<keyword evidence="2 8" id="KW-0732">Signal</keyword>
<feature type="chain" id="PRO_5038701595" description="Ig-like domain-containing protein" evidence="8">
    <location>
        <begin position="22"/>
        <end position="441"/>
    </location>
</feature>
<evidence type="ECO:0000256" key="7">
    <source>
        <dbReference type="SAM" id="Phobius"/>
    </source>
</evidence>
<feature type="signal peptide" evidence="8">
    <location>
        <begin position="1"/>
        <end position="21"/>
    </location>
</feature>
<feature type="compositionally biased region" description="Basic and acidic residues" evidence="6">
    <location>
        <begin position="297"/>
        <end position="320"/>
    </location>
</feature>
<keyword evidence="4" id="KW-0325">Glycoprotein</keyword>
<dbReference type="Gene3D" id="2.60.40.10">
    <property type="entry name" value="Immunoglobulins"/>
    <property type="match status" value="2"/>
</dbReference>
<organism evidence="10 11">
    <name type="scientific">Megalops atlanticus</name>
    <name type="common">Tarpon</name>
    <name type="synonym">Clupea gigantea</name>
    <dbReference type="NCBI Taxonomy" id="7932"/>
    <lineage>
        <taxon>Eukaryota</taxon>
        <taxon>Metazoa</taxon>
        <taxon>Chordata</taxon>
        <taxon>Craniata</taxon>
        <taxon>Vertebrata</taxon>
        <taxon>Euteleostomi</taxon>
        <taxon>Actinopterygii</taxon>
        <taxon>Neopterygii</taxon>
        <taxon>Teleostei</taxon>
        <taxon>Elopiformes</taxon>
        <taxon>Megalopidae</taxon>
        <taxon>Megalops</taxon>
    </lineage>
</organism>
<feature type="transmembrane region" description="Helical" evidence="7">
    <location>
        <begin position="198"/>
        <end position="223"/>
    </location>
</feature>
<dbReference type="Proteomes" id="UP001046870">
    <property type="component" value="Chromosome 12"/>
</dbReference>
<name>A0A9D3T2L7_MEGAT</name>
<keyword evidence="5" id="KW-0393">Immunoglobulin domain</keyword>
<dbReference type="EMBL" id="JAFDVH010000012">
    <property type="protein sequence ID" value="KAG7467552.1"/>
    <property type="molecule type" value="Genomic_DNA"/>
</dbReference>
<accession>A0A9D3T2L7</accession>
<dbReference type="InterPro" id="IPR015631">
    <property type="entry name" value="CD2/SLAM_rcpt"/>
</dbReference>
<evidence type="ECO:0000313" key="10">
    <source>
        <dbReference type="EMBL" id="KAG7467552.1"/>
    </source>
</evidence>
<feature type="compositionally biased region" description="Polar residues" evidence="6">
    <location>
        <begin position="262"/>
        <end position="273"/>
    </location>
</feature>
<gene>
    <name evidence="10" type="ORF">MATL_G00154980</name>
</gene>
<feature type="compositionally biased region" description="Polar residues" evidence="6">
    <location>
        <begin position="376"/>
        <end position="386"/>
    </location>
</feature>
<evidence type="ECO:0000313" key="11">
    <source>
        <dbReference type="Proteomes" id="UP001046870"/>
    </source>
</evidence>
<evidence type="ECO:0000259" key="9">
    <source>
        <dbReference type="PROSITE" id="PS50835"/>
    </source>
</evidence>
<evidence type="ECO:0000256" key="2">
    <source>
        <dbReference type="ARBA" id="ARBA00022729"/>
    </source>
</evidence>
<dbReference type="PANTHER" id="PTHR12080:SF134">
    <property type="entry name" value="CD48 ANTIGEN"/>
    <property type="match status" value="1"/>
</dbReference>
<evidence type="ECO:0000256" key="3">
    <source>
        <dbReference type="ARBA" id="ARBA00023136"/>
    </source>
</evidence>
<evidence type="ECO:0000256" key="8">
    <source>
        <dbReference type="SAM" id="SignalP"/>
    </source>
</evidence>
<dbReference type="OrthoDB" id="9427418at2759"/>
<dbReference type="InterPro" id="IPR013151">
    <property type="entry name" value="Immunoglobulin_dom"/>
</dbReference>
<dbReference type="InterPro" id="IPR036179">
    <property type="entry name" value="Ig-like_dom_sf"/>
</dbReference>